<name>A0A0J8J4F4_9LIST</name>
<dbReference type="RefSeq" id="WP_007475864.1">
    <property type="nucleotide sequence ID" value="NZ_KQ130616.1"/>
</dbReference>
<evidence type="ECO:0000313" key="1">
    <source>
        <dbReference type="EMBL" id="KMT59196.1"/>
    </source>
</evidence>
<comment type="caution">
    <text evidence="1">The sequence shown here is derived from an EMBL/GenBank/DDBJ whole genome shotgun (WGS) entry which is preliminary data.</text>
</comment>
<dbReference type="AlphaFoldDB" id="A0A0J8J4F4"/>
<dbReference type="Proteomes" id="UP000052258">
    <property type="component" value="Unassembled WGS sequence"/>
</dbReference>
<dbReference type="EMBL" id="AZHO01000021">
    <property type="protein sequence ID" value="KMT59196.1"/>
    <property type="molecule type" value="Genomic_DNA"/>
</dbReference>
<dbReference type="InterPro" id="IPR045920">
    <property type="entry name" value="DUF6339"/>
</dbReference>
<reference evidence="1 2" key="1">
    <citation type="journal article" date="2015" name="Genome Biol. Evol.">
        <title>Comparative Genomics of Listeria Sensu Lato: Genus-Wide Differences in Evolutionary Dynamics and the Progressive Gain of Complex, Potentially Pathogenicity-Related Traits through Lateral Gene Transfer.</title>
        <authorList>
            <person name="Chiara M."/>
            <person name="Caruso M."/>
            <person name="D'Erchia A.M."/>
            <person name="Manzari C."/>
            <person name="Fraccalvieri R."/>
            <person name="Goffredo E."/>
            <person name="Latorre L."/>
            <person name="Miccolupo A."/>
            <person name="Padalino I."/>
            <person name="Santagada G."/>
            <person name="Chiocco D."/>
            <person name="Pesole G."/>
            <person name="Horner D.S."/>
            <person name="Parisi A."/>
        </authorList>
    </citation>
    <scope>NUCLEOTIDE SEQUENCE [LARGE SCALE GENOMIC DNA]</scope>
    <source>
        <strain evidence="1 2">1991</strain>
    </source>
</reference>
<proteinExistence type="predicted"/>
<gene>
    <name evidence="1" type="ORF">X560_1737</name>
</gene>
<dbReference type="PATRIC" id="fig|1430899.3.peg.1774"/>
<keyword evidence="2" id="KW-1185">Reference proteome</keyword>
<sequence length="246" mass="29441">MGLKIFKENALIELNEFVKTEAFGSIELSKDSNWVLNYFSDDTDYDYLFESNININMQSSLTPLVEKDFENAILLYENLQLTNIQAVDERLWSYLALVEFWDYTYERWIKGKENQQVILERGILKAFEKSDRSFMRNSISRLWWGVHATICNERKDKYELTRLLFSYQDLYQQILERSYSKNSDIIKAILTYICDMKEREKFSRRNYRVLLKEITRLSGVIVIDTLSQKDLFTLLRQSEEINKIFV</sequence>
<dbReference type="Pfam" id="PF19866">
    <property type="entry name" value="DUF6339"/>
    <property type="match status" value="1"/>
</dbReference>
<evidence type="ECO:0000313" key="2">
    <source>
        <dbReference type="Proteomes" id="UP000052258"/>
    </source>
</evidence>
<dbReference type="OrthoDB" id="86327at2"/>
<organism evidence="1 2">
    <name type="scientific">Listeria fleischmannii 1991</name>
    <dbReference type="NCBI Taxonomy" id="1430899"/>
    <lineage>
        <taxon>Bacteria</taxon>
        <taxon>Bacillati</taxon>
        <taxon>Bacillota</taxon>
        <taxon>Bacilli</taxon>
        <taxon>Bacillales</taxon>
        <taxon>Listeriaceae</taxon>
        <taxon>Listeria</taxon>
    </lineage>
</organism>
<accession>A0A0J8J4F4</accession>
<protein>
    <submittedName>
        <fullName evidence="1">Uncharacterized protein</fullName>
    </submittedName>
</protein>